<dbReference type="AlphaFoldDB" id="A0AA37SMV6"/>
<reference evidence="1" key="1">
    <citation type="journal article" date="2014" name="Int. J. Syst. Evol. Microbiol.">
        <title>Complete genome sequence of Corynebacterium casei LMG S-19264T (=DSM 44701T), isolated from a smear-ripened cheese.</title>
        <authorList>
            <consortium name="US DOE Joint Genome Institute (JGI-PGF)"/>
            <person name="Walter F."/>
            <person name="Albersmeier A."/>
            <person name="Kalinowski J."/>
            <person name="Ruckert C."/>
        </authorList>
    </citation>
    <scope>NUCLEOTIDE SEQUENCE</scope>
    <source>
        <strain evidence="1">NBRC 108769</strain>
    </source>
</reference>
<dbReference type="PROSITE" id="PS51257">
    <property type="entry name" value="PROKAR_LIPOPROTEIN"/>
    <property type="match status" value="1"/>
</dbReference>
<dbReference type="Pfam" id="PF14054">
    <property type="entry name" value="DUF4249"/>
    <property type="match status" value="1"/>
</dbReference>
<dbReference type="Proteomes" id="UP001156666">
    <property type="component" value="Unassembled WGS sequence"/>
</dbReference>
<dbReference type="RefSeq" id="WP_284283320.1">
    <property type="nucleotide sequence ID" value="NZ_BSOH01000005.1"/>
</dbReference>
<gene>
    <name evidence="1" type="ORF">GCM10007940_08220</name>
</gene>
<dbReference type="EMBL" id="BSOH01000005">
    <property type="protein sequence ID" value="GLR16207.1"/>
    <property type="molecule type" value="Genomic_DNA"/>
</dbReference>
<accession>A0AA37SMV6</accession>
<protein>
    <recommendedName>
        <fullName evidence="3">DUF4249 domain-containing protein</fullName>
    </recommendedName>
</protein>
<evidence type="ECO:0000313" key="2">
    <source>
        <dbReference type="Proteomes" id="UP001156666"/>
    </source>
</evidence>
<organism evidence="1 2">
    <name type="scientific">Portibacter lacus</name>
    <dbReference type="NCBI Taxonomy" id="1099794"/>
    <lineage>
        <taxon>Bacteria</taxon>
        <taxon>Pseudomonadati</taxon>
        <taxon>Bacteroidota</taxon>
        <taxon>Saprospiria</taxon>
        <taxon>Saprospirales</taxon>
        <taxon>Haliscomenobacteraceae</taxon>
        <taxon>Portibacter</taxon>
    </lineage>
</organism>
<keyword evidence="2" id="KW-1185">Reference proteome</keyword>
<evidence type="ECO:0000313" key="1">
    <source>
        <dbReference type="EMBL" id="GLR16207.1"/>
    </source>
</evidence>
<dbReference type="InterPro" id="IPR025345">
    <property type="entry name" value="DUF4249"/>
</dbReference>
<comment type="caution">
    <text evidence="1">The sequence shown here is derived from an EMBL/GenBank/DDBJ whole genome shotgun (WGS) entry which is preliminary data.</text>
</comment>
<evidence type="ECO:0008006" key="3">
    <source>
        <dbReference type="Google" id="ProtNLM"/>
    </source>
</evidence>
<proteinExistence type="predicted"/>
<sequence length="264" mass="29187">MMKSVLMILGVLLVLVSCEKVIEIDLNNANPQIVVESELFKGENKFKVKLSYTSSFFKEEEQAFISDATVTLTEVGGESTNINYLDSGLYVLDNYIARDNKDYTLDVVVDGVTYSSTATMPAAVMLDSLVSRPLDGTFGPGDGFIVFMYWQDDPDVNNYYRAIVTLNGEELRSREDVYILDDNFTNGGSIEIPLFTQIFEQGDTVDVNFVSIDPKAYDYLLTLNTIIGNGQPSAAPANPNSNFSNNALGYFALYNGGVERVIIE</sequence>
<name>A0AA37SMV6_9BACT</name>
<reference evidence="1" key="2">
    <citation type="submission" date="2023-01" db="EMBL/GenBank/DDBJ databases">
        <title>Draft genome sequence of Portibacter lacus strain NBRC 108769.</title>
        <authorList>
            <person name="Sun Q."/>
            <person name="Mori K."/>
        </authorList>
    </citation>
    <scope>NUCLEOTIDE SEQUENCE</scope>
    <source>
        <strain evidence="1">NBRC 108769</strain>
    </source>
</reference>